<feature type="region of interest" description="Disordered" evidence="4">
    <location>
        <begin position="276"/>
        <end position="324"/>
    </location>
</feature>
<dbReference type="Gene3D" id="1.10.10.10">
    <property type="entry name" value="Winged helix-like DNA-binding domain superfamily/Winged helix DNA-binding domain"/>
    <property type="match status" value="1"/>
</dbReference>
<keyword evidence="3" id="KW-0804">Transcription</keyword>
<dbReference type="SUPFAM" id="SSF55781">
    <property type="entry name" value="GAF domain-like"/>
    <property type="match status" value="1"/>
</dbReference>
<dbReference type="SMART" id="SM00346">
    <property type="entry name" value="HTH_ICLR"/>
    <property type="match status" value="1"/>
</dbReference>
<dbReference type="InterPro" id="IPR014757">
    <property type="entry name" value="Tscrpt_reg_IclR_C"/>
</dbReference>
<sequence>MPQSSPPAPARPAARRVKSIEVGFRLIRALEALDGYRPLKEIAAAAGMSASKAYLYLASFADEGLVHQNPETGHYGLGPFATQIGLSAIRQLDVVGLAREELAPLRQATACAAYVCVWGSRGPTIVLKVDGEYQGSMVVRIGYVLPLLRSSTGRVFLAWRAGAEADMVMAVDQMTSDPDDDPPDAGTLRQRMSMIVDTVRSRGYAFTDWDTVQEENLGVRYPINAGFAALSAPIFDYSGALAASLTLLGPQRLIGERRDHFAGLVTGAAGRVSARMGFSGPVPDAPPAEKSPPAKPARRSRKEVTEQPARAGTLRPGRKRRSAG</sequence>
<dbReference type="InterPro" id="IPR036390">
    <property type="entry name" value="WH_DNA-bd_sf"/>
</dbReference>
<evidence type="ECO:0000256" key="1">
    <source>
        <dbReference type="ARBA" id="ARBA00023015"/>
    </source>
</evidence>
<reference evidence="8" key="1">
    <citation type="journal article" date="2019" name="Int. J. Syst. Evol. Microbiol.">
        <title>The Global Catalogue of Microorganisms (GCM) 10K type strain sequencing project: providing services to taxonomists for standard genome sequencing and annotation.</title>
        <authorList>
            <consortium name="The Broad Institute Genomics Platform"/>
            <consortium name="The Broad Institute Genome Sequencing Center for Infectious Disease"/>
            <person name="Wu L."/>
            <person name="Ma J."/>
        </authorList>
    </citation>
    <scope>NUCLEOTIDE SEQUENCE [LARGE SCALE GENOMIC DNA]</scope>
    <source>
        <strain evidence="8">KCTC 42964</strain>
    </source>
</reference>
<evidence type="ECO:0000313" key="8">
    <source>
        <dbReference type="Proteomes" id="UP001595528"/>
    </source>
</evidence>
<dbReference type="PROSITE" id="PS51078">
    <property type="entry name" value="ICLR_ED"/>
    <property type="match status" value="1"/>
</dbReference>
<dbReference type="PANTHER" id="PTHR30136">
    <property type="entry name" value="HELIX-TURN-HELIX TRANSCRIPTIONAL REGULATOR, ICLR FAMILY"/>
    <property type="match status" value="1"/>
</dbReference>
<dbReference type="InterPro" id="IPR036388">
    <property type="entry name" value="WH-like_DNA-bd_sf"/>
</dbReference>
<comment type="caution">
    <text evidence="7">The sequence shown here is derived from an EMBL/GenBank/DDBJ whole genome shotgun (WGS) entry which is preliminary data.</text>
</comment>
<evidence type="ECO:0000259" key="5">
    <source>
        <dbReference type="PROSITE" id="PS51077"/>
    </source>
</evidence>
<keyword evidence="1" id="KW-0805">Transcription regulation</keyword>
<dbReference type="EMBL" id="JBHRTR010000031">
    <property type="protein sequence ID" value="MFC3229180.1"/>
    <property type="molecule type" value="Genomic_DNA"/>
</dbReference>
<feature type="domain" description="HTH iclR-type" evidence="5">
    <location>
        <begin position="17"/>
        <end position="79"/>
    </location>
</feature>
<evidence type="ECO:0000256" key="4">
    <source>
        <dbReference type="SAM" id="MobiDB-lite"/>
    </source>
</evidence>
<proteinExistence type="predicted"/>
<dbReference type="Gene3D" id="3.30.450.40">
    <property type="match status" value="1"/>
</dbReference>
<dbReference type="Pfam" id="PF09339">
    <property type="entry name" value="HTH_IclR"/>
    <property type="match status" value="1"/>
</dbReference>
<accession>A0ABV7L3E0</accession>
<organism evidence="7 8">
    <name type="scientific">Marinibaculum pumilum</name>
    <dbReference type="NCBI Taxonomy" id="1766165"/>
    <lineage>
        <taxon>Bacteria</taxon>
        <taxon>Pseudomonadati</taxon>
        <taxon>Pseudomonadota</taxon>
        <taxon>Alphaproteobacteria</taxon>
        <taxon>Rhodospirillales</taxon>
        <taxon>Rhodospirillaceae</taxon>
        <taxon>Marinibaculum</taxon>
    </lineage>
</organism>
<keyword evidence="2" id="KW-0238">DNA-binding</keyword>
<dbReference type="PROSITE" id="PS51077">
    <property type="entry name" value="HTH_ICLR"/>
    <property type="match status" value="1"/>
</dbReference>
<evidence type="ECO:0000313" key="7">
    <source>
        <dbReference type="EMBL" id="MFC3229180.1"/>
    </source>
</evidence>
<feature type="compositionally biased region" description="Pro residues" evidence="4">
    <location>
        <begin position="283"/>
        <end position="295"/>
    </location>
</feature>
<dbReference type="InterPro" id="IPR029016">
    <property type="entry name" value="GAF-like_dom_sf"/>
</dbReference>
<feature type="domain" description="IclR-ED" evidence="6">
    <location>
        <begin position="80"/>
        <end position="278"/>
    </location>
</feature>
<dbReference type="PANTHER" id="PTHR30136:SF8">
    <property type="entry name" value="TRANSCRIPTIONAL REGULATORY PROTEIN"/>
    <property type="match status" value="1"/>
</dbReference>
<evidence type="ECO:0000259" key="6">
    <source>
        <dbReference type="PROSITE" id="PS51078"/>
    </source>
</evidence>
<name>A0ABV7L3E0_9PROT</name>
<dbReference type="Pfam" id="PF01614">
    <property type="entry name" value="IclR_C"/>
    <property type="match status" value="1"/>
</dbReference>
<dbReference type="Proteomes" id="UP001595528">
    <property type="component" value="Unassembled WGS sequence"/>
</dbReference>
<dbReference type="InterPro" id="IPR005471">
    <property type="entry name" value="Tscrpt_reg_IclR_N"/>
</dbReference>
<evidence type="ECO:0000256" key="3">
    <source>
        <dbReference type="ARBA" id="ARBA00023163"/>
    </source>
</evidence>
<protein>
    <submittedName>
        <fullName evidence="7">IclR family transcriptional regulator</fullName>
    </submittedName>
</protein>
<dbReference type="InterPro" id="IPR050707">
    <property type="entry name" value="HTH_MetabolicPath_Reg"/>
</dbReference>
<dbReference type="SUPFAM" id="SSF46785">
    <property type="entry name" value="Winged helix' DNA-binding domain"/>
    <property type="match status" value="1"/>
</dbReference>
<evidence type="ECO:0000256" key="2">
    <source>
        <dbReference type="ARBA" id="ARBA00023125"/>
    </source>
</evidence>
<dbReference type="RefSeq" id="WP_379903141.1">
    <property type="nucleotide sequence ID" value="NZ_JBHRTR010000031.1"/>
</dbReference>
<keyword evidence="8" id="KW-1185">Reference proteome</keyword>
<gene>
    <name evidence="7" type="ORF">ACFOGJ_18180</name>
</gene>